<evidence type="ECO:0000259" key="5">
    <source>
        <dbReference type="PROSITE" id="PS51656"/>
    </source>
</evidence>
<dbReference type="PROSITE" id="PS51656">
    <property type="entry name" value="4FE4S"/>
    <property type="match status" value="1"/>
</dbReference>
<dbReference type="Pfam" id="PF09918">
    <property type="entry name" value="DUF2148"/>
    <property type="match status" value="1"/>
</dbReference>
<feature type="domain" description="4Fe-4S" evidence="5">
    <location>
        <begin position="71"/>
        <end position="134"/>
    </location>
</feature>
<keyword evidence="4" id="KW-0411">Iron-sulfur</keyword>
<evidence type="ECO:0000256" key="3">
    <source>
        <dbReference type="ARBA" id="ARBA00023004"/>
    </source>
</evidence>
<gene>
    <name evidence="6" type="ORF">ENT52_06430</name>
</gene>
<organism evidence="6">
    <name type="scientific">Archaeoglobus fulgidus</name>
    <dbReference type="NCBI Taxonomy" id="2234"/>
    <lineage>
        <taxon>Archaea</taxon>
        <taxon>Methanobacteriati</taxon>
        <taxon>Methanobacteriota</taxon>
        <taxon>Archaeoglobi</taxon>
        <taxon>Archaeoglobales</taxon>
        <taxon>Archaeoglobaceae</taxon>
        <taxon>Archaeoglobus</taxon>
    </lineage>
</organism>
<dbReference type="AlphaFoldDB" id="A0A7J3M4X1"/>
<dbReference type="PANTHER" id="PTHR40101">
    <property type="entry name" value="CONSERVED PROTEIN"/>
    <property type="match status" value="1"/>
</dbReference>
<accession>A0A7J3M4X1</accession>
<dbReference type="GO" id="GO:0046872">
    <property type="term" value="F:metal ion binding"/>
    <property type="evidence" value="ECO:0007669"/>
    <property type="project" value="UniProtKB-KW"/>
</dbReference>
<keyword evidence="1" id="KW-0004">4Fe-4S</keyword>
<dbReference type="GO" id="GO:0051539">
    <property type="term" value="F:4 iron, 4 sulfur cluster binding"/>
    <property type="evidence" value="ECO:0007669"/>
    <property type="project" value="UniProtKB-KW"/>
</dbReference>
<reference evidence="6" key="1">
    <citation type="journal article" date="2020" name="mSystems">
        <title>Genome- and Community-Level Interaction Insights into Carbon Utilization and Element Cycling Functions of Hydrothermarchaeota in Hydrothermal Sediment.</title>
        <authorList>
            <person name="Zhou Z."/>
            <person name="Liu Y."/>
            <person name="Xu W."/>
            <person name="Pan J."/>
            <person name="Luo Z.H."/>
            <person name="Li M."/>
        </authorList>
    </citation>
    <scope>NUCLEOTIDE SEQUENCE [LARGE SCALE GENOMIC DNA]</scope>
    <source>
        <strain evidence="6">SpSt-587</strain>
    </source>
</reference>
<evidence type="ECO:0000256" key="4">
    <source>
        <dbReference type="ARBA" id="ARBA00023014"/>
    </source>
</evidence>
<dbReference type="InterPro" id="IPR019224">
    <property type="entry name" value="DUF2148"/>
</dbReference>
<proteinExistence type="predicted"/>
<protein>
    <recommendedName>
        <fullName evidence="5">4Fe-4S domain-containing protein</fullName>
    </recommendedName>
</protein>
<dbReference type="InterPro" id="IPR007202">
    <property type="entry name" value="4Fe-4S_dom"/>
</dbReference>
<evidence type="ECO:0000256" key="1">
    <source>
        <dbReference type="ARBA" id="ARBA00022485"/>
    </source>
</evidence>
<keyword evidence="3" id="KW-0408">Iron</keyword>
<evidence type="ECO:0000256" key="2">
    <source>
        <dbReference type="ARBA" id="ARBA00022723"/>
    </source>
</evidence>
<evidence type="ECO:0000313" key="6">
    <source>
        <dbReference type="EMBL" id="HGT83345.1"/>
    </source>
</evidence>
<comment type="caution">
    <text evidence="6">The sequence shown here is derived from an EMBL/GenBank/DDBJ whole genome shotgun (WGS) entry which is preliminary data.</text>
</comment>
<dbReference type="PANTHER" id="PTHR40101:SF1">
    <property type="entry name" value="4FE-4S DOMAIN-CONTAINING PROTEIN"/>
    <property type="match status" value="1"/>
</dbReference>
<dbReference type="EMBL" id="DSYZ01000122">
    <property type="protein sequence ID" value="HGT83345.1"/>
    <property type="molecule type" value="Genomic_DNA"/>
</dbReference>
<sequence>MVLNERDFADEAVKICAFLMAESARTAPKSKGIDDLEIIYIPKERIEEIARKMEEFASEDKDFIRDANSLRKAKGILVLGIKGRKPIGVNCGACGFSSCADFEKAERKEKKFMGPNCVFKLIDLGIALGSAVKMSAILGVDTRIMYRVAIAVKALGIMKSDVMFAIPVASEGKNPFFDRLTQR</sequence>
<name>A0A7J3M4X1_ARCFL</name>
<keyword evidence="2" id="KW-0479">Metal-binding</keyword>